<keyword evidence="1" id="KW-1133">Transmembrane helix</keyword>
<dbReference type="AlphaFoldDB" id="A0A934UXT1"/>
<evidence type="ECO:0000256" key="1">
    <source>
        <dbReference type="SAM" id="Phobius"/>
    </source>
</evidence>
<feature type="transmembrane region" description="Helical" evidence="1">
    <location>
        <begin position="105"/>
        <end position="127"/>
    </location>
</feature>
<dbReference type="EMBL" id="JAEHOI010000006">
    <property type="protein sequence ID" value="MBK0421956.1"/>
    <property type="molecule type" value="Genomic_DNA"/>
</dbReference>
<keyword evidence="1" id="KW-0472">Membrane</keyword>
<evidence type="ECO:0000313" key="2">
    <source>
        <dbReference type="EMBL" id="MBK0421956.1"/>
    </source>
</evidence>
<feature type="transmembrane region" description="Helical" evidence="1">
    <location>
        <begin position="70"/>
        <end position="93"/>
    </location>
</feature>
<dbReference type="Pfam" id="PF04020">
    <property type="entry name" value="Phage_holin_4_2"/>
    <property type="match status" value="1"/>
</dbReference>
<comment type="caution">
    <text evidence="2">The sequence shown here is derived from an EMBL/GenBank/DDBJ whole genome shotgun (WGS) entry which is preliminary data.</text>
</comment>
<dbReference type="RefSeq" id="WP_200132153.1">
    <property type="nucleotide sequence ID" value="NZ_JAEHOI010000006.1"/>
</dbReference>
<dbReference type="PANTHER" id="PTHR37309:SF1">
    <property type="entry name" value="SLR0284 PROTEIN"/>
    <property type="match status" value="1"/>
</dbReference>
<gene>
    <name evidence="2" type="ORF">JD292_07690</name>
</gene>
<evidence type="ECO:0000313" key="3">
    <source>
        <dbReference type="Proteomes" id="UP000618733"/>
    </source>
</evidence>
<keyword evidence="1" id="KW-0812">Transmembrane</keyword>
<feature type="transmembrane region" description="Helical" evidence="1">
    <location>
        <begin position="43"/>
        <end position="63"/>
    </location>
</feature>
<protein>
    <submittedName>
        <fullName evidence="2">Phage holin family protein</fullName>
    </submittedName>
</protein>
<keyword evidence="3" id="KW-1185">Reference proteome</keyword>
<sequence length="137" mass="14647">MRTIIRVLVNAFALWLTTLIVGGPGDHGMWIIPLQNDNAGKMLTLVLVALVFGLVNGTLGKVVRFVSIPLYILTLGLFGLIVNGIMIAVVAWLSQLAGFGLGVGGFWWGVLGAIVLSILSGILNGLLGTRKRPRENR</sequence>
<name>A0A934UXT1_9MICO</name>
<organism evidence="2 3">
    <name type="scientific">Leucobacter edaphi</name>
    <dbReference type="NCBI Taxonomy" id="2796472"/>
    <lineage>
        <taxon>Bacteria</taxon>
        <taxon>Bacillati</taxon>
        <taxon>Actinomycetota</taxon>
        <taxon>Actinomycetes</taxon>
        <taxon>Micrococcales</taxon>
        <taxon>Microbacteriaceae</taxon>
        <taxon>Leucobacter</taxon>
    </lineage>
</organism>
<feature type="transmembrane region" description="Helical" evidence="1">
    <location>
        <begin position="7"/>
        <end position="23"/>
    </location>
</feature>
<dbReference type="Proteomes" id="UP000618733">
    <property type="component" value="Unassembled WGS sequence"/>
</dbReference>
<dbReference type="InterPro" id="IPR007165">
    <property type="entry name" value="Phage_holin_4_2"/>
</dbReference>
<accession>A0A934UXT1</accession>
<dbReference type="PANTHER" id="PTHR37309">
    <property type="entry name" value="SLR0284 PROTEIN"/>
    <property type="match status" value="1"/>
</dbReference>
<proteinExistence type="predicted"/>
<reference evidence="2" key="1">
    <citation type="submission" date="2020-12" db="EMBL/GenBank/DDBJ databases">
        <title>Leucobacter sp. CAS2, isolated from Chromium sludge.</title>
        <authorList>
            <person name="Xu Z."/>
        </authorList>
    </citation>
    <scope>NUCLEOTIDE SEQUENCE</scope>
    <source>
        <strain evidence="2">CSA2</strain>
    </source>
</reference>